<dbReference type="InterPro" id="IPR010260">
    <property type="entry name" value="AlpA"/>
</dbReference>
<reference evidence="1 2" key="1">
    <citation type="submission" date="2018-05" db="EMBL/GenBank/DDBJ databases">
        <title>Draft Genome Sequences for a Diverse set of 7 Haemophilus Species.</title>
        <authorList>
            <person name="Nichols M."/>
            <person name="Topaz N."/>
            <person name="Wang X."/>
            <person name="Wang X."/>
            <person name="Boxrud D."/>
        </authorList>
    </citation>
    <scope>NUCLEOTIDE SEQUENCE [LARGE SCALE GENOMIC DNA]</scope>
    <source>
        <strain evidence="1 2">C2010039593</strain>
    </source>
</reference>
<accession>A0A369ZEZ9</accession>
<name>A0A369ZEZ9_HAEPH</name>
<organism evidence="1 2">
    <name type="scientific">Haemophilus parahaemolyticus</name>
    <dbReference type="NCBI Taxonomy" id="735"/>
    <lineage>
        <taxon>Bacteria</taxon>
        <taxon>Pseudomonadati</taxon>
        <taxon>Pseudomonadota</taxon>
        <taxon>Gammaproteobacteria</taxon>
        <taxon>Pasteurellales</taxon>
        <taxon>Pasteurellaceae</taxon>
        <taxon>Haemophilus</taxon>
    </lineage>
</organism>
<gene>
    <name evidence="1" type="ORF">DPV98_02685</name>
</gene>
<dbReference type="EMBL" id="QEQD01000002">
    <property type="protein sequence ID" value="RDF05322.1"/>
    <property type="molecule type" value="Genomic_DNA"/>
</dbReference>
<proteinExistence type="predicted"/>
<evidence type="ECO:0000313" key="2">
    <source>
        <dbReference type="Proteomes" id="UP000253999"/>
    </source>
</evidence>
<dbReference type="Gene3D" id="1.10.238.160">
    <property type="match status" value="1"/>
</dbReference>
<dbReference type="RefSeq" id="WP_111312539.1">
    <property type="nucleotide sequence ID" value="NZ_CAUVRQ010000105.1"/>
</dbReference>
<evidence type="ECO:0000313" key="1">
    <source>
        <dbReference type="EMBL" id="RDF05322.1"/>
    </source>
</evidence>
<dbReference type="Proteomes" id="UP000253999">
    <property type="component" value="Unassembled WGS sequence"/>
</dbReference>
<protein>
    <submittedName>
        <fullName evidence="1">AlpA family phage regulatory protein</fullName>
    </submittedName>
</protein>
<sequence>MQRLNIRDRAVLSTEDLISLGIGCRTKIYFMVKAGEFPQPIKYGNRNKWLTTEVTEWLAQQGKNRTQAKN</sequence>
<dbReference type="AlphaFoldDB" id="A0A369ZEZ9"/>
<dbReference type="Pfam" id="PF05930">
    <property type="entry name" value="Phage_AlpA"/>
    <property type="match status" value="1"/>
</dbReference>
<comment type="caution">
    <text evidence="1">The sequence shown here is derived from an EMBL/GenBank/DDBJ whole genome shotgun (WGS) entry which is preliminary data.</text>
</comment>